<dbReference type="EMBL" id="AP021874">
    <property type="protein sequence ID" value="BBO67653.1"/>
    <property type="molecule type" value="Genomic_DNA"/>
</dbReference>
<reference evidence="2 3" key="1">
    <citation type="submission" date="2019-11" db="EMBL/GenBank/DDBJ databases">
        <title>Comparative genomics of hydrocarbon-degrading Desulfosarcina strains.</title>
        <authorList>
            <person name="Watanabe M."/>
            <person name="Kojima H."/>
            <person name="Fukui M."/>
        </authorList>
    </citation>
    <scope>NUCLEOTIDE SEQUENCE [LARGE SCALE GENOMIC DNA]</scope>
    <source>
        <strain evidence="2 3">PL12</strain>
    </source>
</reference>
<proteinExistence type="predicted"/>
<accession>A0A5K7YGF7</accession>
<evidence type="ECO:0000313" key="2">
    <source>
        <dbReference type="EMBL" id="BBO67653.1"/>
    </source>
</evidence>
<evidence type="ECO:0000313" key="3">
    <source>
        <dbReference type="Proteomes" id="UP000427906"/>
    </source>
</evidence>
<evidence type="ECO:0000256" key="1">
    <source>
        <dbReference type="SAM" id="MobiDB-lite"/>
    </source>
</evidence>
<dbReference type="KEGG" id="dalk:DSCA_15830"/>
<keyword evidence="3" id="KW-1185">Reference proteome</keyword>
<dbReference type="Proteomes" id="UP000427906">
    <property type="component" value="Chromosome"/>
</dbReference>
<dbReference type="AlphaFoldDB" id="A0A5K7YGF7"/>
<sequence length="101" mass="11141">MVAAPEADDSPNTHLSDATRSELKLAEKSLRRPIAKRRLAYAYPMQAKLRRPEGNVFTALTFCASALRLNASNPDIHLHHALNLMTLQRNGGSIAALHQAR</sequence>
<feature type="region of interest" description="Disordered" evidence="1">
    <location>
        <begin position="1"/>
        <end position="21"/>
    </location>
</feature>
<gene>
    <name evidence="2" type="ORF">DSCA_15830</name>
</gene>
<organism evidence="2 3">
    <name type="scientific">Desulfosarcina alkanivorans</name>
    <dbReference type="NCBI Taxonomy" id="571177"/>
    <lineage>
        <taxon>Bacteria</taxon>
        <taxon>Pseudomonadati</taxon>
        <taxon>Thermodesulfobacteriota</taxon>
        <taxon>Desulfobacteria</taxon>
        <taxon>Desulfobacterales</taxon>
        <taxon>Desulfosarcinaceae</taxon>
        <taxon>Desulfosarcina</taxon>
    </lineage>
</organism>
<name>A0A5K7YGF7_9BACT</name>
<protein>
    <submittedName>
        <fullName evidence="2">Uncharacterized protein</fullName>
    </submittedName>
</protein>